<evidence type="ECO:0000313" key="2">
    <source>
        <dbReference type="Proteomes" id="UP000823388"/>
    </source>
</evidence>
<dbReference type="EMBL" id="CM029041">
    <property type="protein sequence ID" value="KAG2630695.1"/>
    <property type="molecule type" value="Genomic_DNA"/>
</dbReference>
<sequence>MVVNGGREHVTDLEALARVRSFPRLPRPCSPNDILTAARTRWILIQHIDLFLCWMILNSKVVAGAGLFTSRCERKLGHNLIGSRQQLWYARGGRKENGL</sequence>
<name>A0A8T0V8L1_PANVG</name>
<keyword evidence="2" id="KW-1185">Reference proteome</keyword>
<gene>
    <name evidence="1" type="ORF">PVAP13_3KG534933</name>
</gene>
<proteinExistence type="predicted"/>
<reference evidence="1" key="1">
    <citation type="submission" date="2020-05" db="EMBL/GenBank/DDBJ databases">
        <title>WGS assembly of Panicum virgatum.</title>
        <authorList>
            <person name="Lovell J.T."/>
            <person name="Jenkins J."/>
            <person name="Shu S."/>
            <person name="Juenger T.E."/>
            <person name="Schmutz J."/>
        </authorList>
    </citation>
    <scope>NUCLEOTIDE SEQUENCE</scope>
    <source>
        <strain evidence="1">AP13</strain>
    </source>
</reference>
<evidence type="ECO:0000313" key="1">
    <source>
        <dbReference type="EMBL" id="KAG2630695.1"/>
    </source>
</evidence>
<organism evidence="1 2">
    <name type="scientific">Panicum virgatum</name>
    <name type="common">Blackwell switchgrass</name>
    <dbReference type="NCBI Taxonomy" id="38727"/>
    <lineage>
        <taxon>Eukaryota</taxon>
        <taxon>Viridiplantae</taxon>
        <taxon>Streptophyta</taxon>
        <taxon>Embryophyta</taxon>
        <taxon>Tracheophyta</taxon>
        <taxon>Spermatophyta</taxon>
        <taxon>Magnoliopsida</taxon>
        <taxon>Liliopsida</taxon>
        <taxon>Poales</taxon>
        <taxon>Poaceae</taxon>
        <taxon>PACMAD clade</taxon>
        <taxon>Panicoideae</taxon>
        <taxon>Panicodae</taxon>
        <taxon>Paniceae</taxon>
        <taxon>Panicinae</taxon>
        <taxon>Panicum</taxon>
        <taxon>Panicum sect. Hiantes</taxon>
    </lineage>
</organism>
<dbReference type="AlphaFoldDB" id="A0A8T0V8L1"/>
<accession>A0A8T0V8L1</accession>
<comment type="caution">
    <text evidence="1">The sequence shown here is derived from an EMBL/GenBank/DDBJ whole genome shotgun (WGS) entry which is preliminary data.</text>
</comment>
<protein>
    <submittedName>
        <fullName evidence="1">Uncharacterized protein</fullName>
    </submittedName>
</protein>
<dbReference type="Proteomes" id="UP000823388">
    <property type="component" value="Chromosome 3K"/>
</dbReference>